<keyword evidence="2" id="KW-0812">Transmembrane</keyword>
<reference evidence="4 5" key="1">
    <citation type="submission" date="2014-04" db="EMBL/GenBank/DDBJ databases">
        <authorList>
            <consortium name="DOE Joint Genome Institute"/>
            <person name="Kuo A."/>
            <person name="Kohler A."/>
            <person name="Costa M.D."/>
            <person name="Nagy L.G."/>
            <person name="Floudas D."/>
            <person name="Copeland A."/>
            <person name="Barry K.W."/>
            <person name="Cichocki N."/>
            <person name="Veneault-Fourrey C."/>
            <person name="LaButti K."/>
            <person name="Lindquist E.A."/>
            <person name="Lipzen A."/>
            <person name="Lundell T."/>
            <person name="Morin E."/>
            <person name="Murat C."/>
            <person name="Sun H."/>
            <person name="Tunlid A."/>
            <person name="Henrissat B."/>
            <person name="Grigoriev I.V."/>
            <person name="Hibbett D.S."/>
            <person name="Martin F."/>
            <person name="Nordberg H.P."/>
            <person name="Cantor M.N."/>
            <person name="Hua S.X."/>
        </authorList>
    </citation>
    <scope>NUCLEOTIDE SEQUENCE [LARGE SCALE GENOMIC DNA]</scope>
    <source>
        <strain evidence="4 5">441</strain>
    </source>
</reference>
<evidence type="ECO:0000313" key="4">
    <source>
        <dbReference type="EMBL" id="KIK22365.1"/>
    </source>
</evidence>
<dbReference type="InterPro" id="IPR041664">
    <property type="entry name" value="AAA_16"/>
</dbReference>
<dbReference type="Pfam" id="PF24913">
    <property type="entry name" value="WHD_AAA_fung"/>
    <property type="match status" value="1"/>
</dbReference>
<evidence type="ECO:0000313" key="5">
    <source>
        <dbReference type="Proteomes" id="UP000054018"/>
    </source>
</evidence>
<dbReference type="AlphaFoldDB" id="A0A0C9YC85"/>
<dbReference type="PANTHER" id="PTHR36168:SF1">
    <property type="entry name" value="ORC1-LIKE AAA ATPASE DOMAIN-CONTAINING PROTEIN"/>
    <property type="match status" value="1"/>
</dbReference>
<dbReference type="HOGENOM" id="CLU_021105_0_0_1"/>
<gene>
    <name evidence="4" type="ORF">PISMIDRAFT_680392</name>
</gene>
<name>A0A0C9YC85_9AGAM</name>
<sequence length="584" mass="65934">MKVKPLALGQVRPCSVRPARRVTVAFRTSSLSSLALSTRTPLTSVSRLQAARCRPHSTNPCSSDHYDARVRNGMQSSTTKNNKDKDNCTGGGEQPSRAPYGRTGSVFPISSSTLFDAALTSIVGLGIIFLGGVAYIAWYKKNVLDKIEKAFDGGYDPVLALADFEKETPSKRLIENDQTMEHLRRKEQDCVDDIIKGNTRGHYYFLIGPKGGGKSTLILEAMRAIQAEGVSVLDAHPDLEVFRLRLGKALNYEFHEDSQTLLFQRRDPKEAGPALDIERALNKLEKVALRKAKKTGRPLVLVFNNIQHFNNDENGRNMLLLLQQKAEAWAAGGIVTIVFSSDDFWPCLLMHKAANRMHVLTIGDLSFETARRALGHMRLARDKPHADQSTIDQTVTLVGGRLSYLGHMAQMEDMLRGARDLVDWQREWLLSQIGLIPDCDDDVMDEQKWSTCSWLLLREFVRLHKEHQKECQAAGLPWDPTELPSIPYGRCRQIMTRTDFIEELDRSNIISIGVKLDVRPDSMLILRVARQVVEEEGFDDLLQNVRDRIDEIESLHRTREITFKDLNTGDNIRLRVEKGPPRLQ</sequence>
<dbReference type="Pfam" id="PF13191">
    <property type="entry name" value="AAA_16"/>
    <property type="match status" value="1"/>
</dbReference>
<feature type="transmembrane region" description="Helical" evidence="2">
    <location>
        <begin position="117"/>
        <end position="139"/>
    </location>
</feature>
<keyword evidence="2" id="KW-0472">Membrane</keyword>
<accession>A0A0C9YC85</accession>
<keyword evidence="2" id="KW-1133">Transmembrane helix</keyword>
<dbReference type="SUPFAM" id="SSF52540">
    <property type="entry name" value="P-loop containing nucleoside triphosphate hydrolases"/>
    <property type="match status" value="1"/>
</dbReference>
<dbReference type="InterPro" id="IPR027417">
    <property type="entry name" value="P-loop_NTPase"/>
</dbReference>
<feature type="domain" description="AAA+ ATPase" evidence="3">
    <location>
        <begin position="200"/>
        <end position="363"/>
    </location>
</feature>
<dbReference type="SMART" id="SM00382">
    <property type="entry name" value="AAA"/>
    <property type="match status" value="1"/>
</dbReference>
<dbReference type="STRING" id="765257.A0A0C9YC85"/>
<evidence type="ECO:0000256" key="2">
    <source>
        <dbReference type="SAM" id="Phobius"/>
    </source>
</evidence>
<evidence type="ECO:0000259" key="3">
    <source>
        <dbReference type="SMART" id="SM00382"/>
    </source>
</evidence>
<dbReference type="InterPro" id="IPR056808">
    <property type="entry name" value="HTH_AAA"/>
</dbReference>
<organism evidence="4 5">
    <name type="scientific">Pisolithus microcarpus 441</name>
    <dbReference type="NCBI Taxonomy" id="765257"/>
    <lineage>
        <taxon>Eukaryota</taxon>
        <taxon>Fungi</taxon>
        <taxon>Dikarya</taxon>
        <taxon>Basidiomycota</taxon>
        <taxon>Agaricomycotina</taxon>
        <taxon>Agaricomycetes</taxon>
        <taxon>Agaricomycetidae</taxon>
        <taxon>Boletales</taxon>
        <taxon>Sclerodermatineae</taxon>
        <taxon>Pisolithaceae</taxon>
        <taxon>Pisolithus</taxon>
    </lineage>
</organism>
<dbReference type="InterPro" id="IPR003593">
    <property type="entry name" value="AAA+_ATPase"/>
</dbReference>
<dbReference type="EMBL" id="KN833740">
    <property type="protein sequence ID" value="KIK22365.1"/>
    <property type="molecule type" value="Genomic_DNA"/>
</dbReference>
<evidence type="ECO:0000256" key="1">
    <source>
        <dbReference type="SAM" id="MobiDB-lite"/>
    </source>
</evidence>
<dbReference type="Gene3D" id="3.40.50.300">
    <property type="entry name" value="P-loop containing nucleotide triphosphate hydrolases"/>
    <property type="match status" value="1"/>
</dbReference>
<dbReference type="Proteomes" id="UP000054018">
    <property type="component" value="Unassembled WGS sequence"/>
</dbReference>
<proteinExistence type="predicted"/>
<keyword evidence="5" id="KW-1185">Reference proteome</keyword>
<dbReference type="OrthoDB" id="511599at2759"/>
<protein>
    <recommendedName>
        <fullName evidence="3">AAA+ ATPase domain-containing protein</fullName>
    </recommendedName>
</protein>
<reference evidence="5" key="2">
    <citation type="submission" date="2015-01" db="EMBL/GenBank/DDBJ databases">
        <title>Evolutionary Origins and Diversification of the Mycorrhizal Mutualists.</title>
        <authorList>
            <consortium name="DOE Joint Genome Institute"/>
            <consortium name="Mycorrhizal Genomics Consortium"/>
            <person name="Kohler A."/>
            <person name="Kuo A."/>
            <person name="Nagy L.G."/>
            <person name="Floudas D."/>
            <person name="Copeland A."/>
            <person name="Barry K.W."/>
            <person name="Cichocki N."/>
            <person name="Veneault-Fourrey C."/>
            <person name="LaButti K."/>
            <person name="Lindquist E.A."/>
            <person name="Lipzen A."/>
            <person name="Lundell T."/>
            <person name="Morin E."/>
            <person name="Murat C."/>
            <person name="Riley R."/>
            <person name="Ohm R."/>
            <person name="Sun H."/>
            <person name="Tunlid A."/>
            <person name="Henrissat B."/>
            <person name="Grigoriev I.V."/>
            <person name="Hibbett D.S."/>
            <person name="Martin F."/>
        </authorList>
    </citation>
    <scope>NUCLEOTIDE SEQUENCE [LARGE SCALE GENOMIC DNA]</scope>
    <source>
        <strain evidence="5">441</strain>
    </source>
</reference>
<dbReference type="PANTHER" id="PTHR36168">
    <property type="entry name" value="CHROMOSOME 1, WHOLE GENOME SHOTGUN SEQUENCE"/>
    <property type="match status" value="1"/>
</dbReference>
<feature type="region of interest" description="Disordered" evidence="1">
    <location>
        <begin position="74"/>
        <end position="102"/>
    </location>
</feature>